<evidence type="ECO:0000259" key="1">
    <source>
        <dbReference type="PROSITE" id="PS50994"/>
    </source>
</evidence>
<proteinExistence type="predicted"/>
<dbReference type="RefSeq" id="XP_044315315.1">
    <property type="nucleotide sequence ID" value="XM_044459380.1"/>
</dbReference>
<dbReference type="Gene3D" id="1.10.340.70">
    <property type="match status" value="1"/>
</dbReference>
<dbReference type="InterPro" id="IPR040676">
    <property type="entry name" value="DUF5641"/>
</dbReference>
<evidence type="ECO:0000313" key="3">
    <source>
        <dbReference type="Proteomes" id="UP001652680"/>
    </source>
</evidence>
<dbReference type="InterPro" id="IPR036397">
    <property type="entry name" value="RNaseH_sf"/>
</dbReference>
<dbReference type="Pfam" id="PF18701">
    <property type="entry name" value="DUF5641"/>
    <property type="match status" value="1"/>
</dbReference>
<dbReference type="EnsemblMetazoa" id="XM_044459380.1">
    <property type="protein sequence ID" value="XP_044315315.1"/>
    <property type="gene ID" value="LOC108043368"/>
</dbReference>
<dbReference type="SUPFAM" id="SSF53098">
    <property type="entry name" value="Ribonuclease H-like"/>
    <property type="match status" value="1"/>
</dbReference>
<dbReference type="InterPro" id="IPR012337">
    <property type="entry name" value="RNaseH-like_sf"/>
</dbReference>
<dbReference type="InterPro" id="IPR041588">
    <property type="entry name" value="Integrase_H2C2"/>
</dbReference>
<evidence type="ECO:0000313" key="2">
    <source>
        <dbReference type="EnsemblMetazoa" id="XP_044315315.1"/>
    </source>
</evidence>
<dbReference type="Pfam" id="PF17921">
    <property type="entry name" value="Integrase_H2C2"/>
    <property type="match status" value="1"/>
</dbReference>
<dbReference type="PANTHER" id="PTHR47331">
    <property type="entry name" value="PHD-TYPE DOMAIN-CONTAINING PROTEIN"/>
    <property type="match status" value="1"/>
</dbReference>
<reference evidence="3" key="1">
    <citation type="journal article" date="2021" name="Elife">
        <title>Highly contiguous assemblies of 101 drosophilid genomes.</title>
        <authorList>
            <person name="Kim B.Y."/>
            <person name="Wang J.R."/>
            <person name="Miller D.E."/>
            <person name="Barmina O."/>
            <person name="Delaney E."/>
            <person name="Thompson A."/>
            <person name="Comeault A.A."/>
            <person name="Peede D."/>
            <person name="D'Agostino E.R."/>
            <person name="Pelaez J."/>
            <person name="Aguilar J.M."/>
            <person name="Haji D."/>
            <person name="Matsunaga T."/>
            <person name="Armstrong E.E."/>
            <person name="Zych M."/>
            <person name="Ogawa Y."/>
            <person name="Stamenkovic-Radak M."/>
            <person name="Jelic M."/>
            <person name="Veselinovic M.S."/>
            <person name="Tanaskovic M."/>
            <person name="Eric P."/>
            <person name="Gao J.J."/>
            <person name="Katoh T.K."/>
            <person name="Toda M.J."/>
            <person name="Watabe H."/>
            <person name="Watada M."/>
            <person name="Davis J.S."/>
            <person name="Moyle L.C."/>
            <person name="Manoli G."/>
            <person name="Bertolini E."/>
            <person name="Kostal V."/>
            <person name="Hawley R.S."/>
            <person name="Takahashi A."/>
            <person name="Jones C.D."/>
            <person name="Price D.K."/>
            <person name="Whiteman N."/>
            <person name="Kopp A."/>
            <person name="Matute D.R."/>
            <person name="Petrov D.A."/>
        </authorList>
    </citation>
    <scope>NUCLEOTIDE SEQUENCE [LARGE SCALE GENOMIC DNA]</scope>
</reference>
<dbReference type="InterPro" id="IPR001584">
    <property type="entry name" value="Integrase_cat-core"/>
</dbReference>
<protein>
    <recommendedName>
        <fullName evidence="1">Integrase catalytic domain-containing protein</fullName>
    </recommendedName>
</protein>
<feature type="domain" description="Integrase catalytic" evidence="1">
    <location>
        <begin position="170"/>
        <end position="371"/>
    </location>
</feature>
<name>A0ABM5J919_DRORH</name>
<accession>A0ABM5J919</accession>
<dbReference type="Gene3D" id="3.30.420.10">
    <property type="entry name" value="Ribonuclease H-like superfamily/Ribonuclease H"/>
    <property type="match status" value="1"/>
</dbReference>
<dbReference type="Proteomes" id="UP001652680">
    <property type="component" value="Unassembled WGS sequence"/>
</dbReference>
<sequence>MPNAYINRFIKIKTKNELYPSFLSVRELKLAERIVIKKQQEYQFSLEIKCLKTNKEINTKNRILSLNPFLDKDGVLRVGGRLRNSNAEFEVKHPIILEKCYLTNLLIKNAHMETLHGGINIMQNYIQRKYWIFGLKNSLKKYLRQCVKCARYRQNTAQQIMGNLPKCRITMSFPFLNTGIDYAGPYFVKCSKNRGQKTFKGYVAVFVCMATKAIHLEMVSDLTSDAFLAALRRFIARRGKCANIYSDNGTNFVGAARKLDQELYKAIQENIMIAAQLEKNRIDWHFIPPAGPHFGGIWEAGVKSMKYHLKRVIGDTSLTYEEMSTLLCQIEACLNSRPLYTVVNEMDQDEVLTPGHFLIGRPPLEIVETTEDERIGNLDRWRLIQKMKKDFWGKWKNEYLHTLQQRNKWKRESPNVEEGQIVLLKDENCHPARWPLGKVKKIHKGNDDRVRVVEIKMQEGFITRPITKICPLEGIKSVDKNEADPELKRQTRATSKMSKIGFVMAMLLFILSCQFSNALPNNGKPKYTIEKMNKTSAIYLDPMGDVEIVSSSWNLVIYYDMEVYFEMLKKGKQLVPKMRVVCEKLYGFEDQCLLVLNNTERQILDLEENNKLFMAQGKSRNRRAPFAYMGSLYHILFGIMYEDDRIQMEDNMRNLVSNQNSLN</sequence>
<dbReference type="GeneID" id="108043368"/>
<reference evidence="2" key="2">
    <citation type="submission" date="2025-05" db="UniProtKB">
        <authorList>
            <consortium name="EnsemblMetazoa"/>
        </authorList>
    </citation>
    <scope>IDENTIFICATION</scope>
</reference>
<keyword evidence="3" id="KW-1185">Reference proteome</keyword>
<organism evidence="2 3">
    <name type="scientific">Drosophila rhopaloa</name>
    <name type="common">Fruit fly</name>
    <dbReference type="NCBI Taxonomy" id="1041015"/>
    <lineage>
        <taxon>Eukaryota</taxon>
        <taxon>Metazoa</taxon>
        <taxon>Ecdysozoa</taxon>
        <taxon>Arthropoda</taxon>
        <taxon>Hexapoda</taxon>
        <taxon>Insecta</taxon>
        <taxon>Pterygota</taxon>
        <taxon>Neoptera</taxon>
        <taxon>Endopterygota</taxon>
        <taxon>Diptera</taxon>
        <taxon>Brachycera</taxon>
        <taxon>Muscomorpha</taxon>
        <taxon>Ephydroidea</taxon>
        <taxon>Drosophilidae</taxon>
        <taxon>Drosophila</taxon>
        <taxon>Sophophora</taxon>
    </lineage>
</organism>
<dbReference type="PROSITE" id="PS50994">
    <property type="entry name" value="INTEGRASE"/>
    <property type="match status" value="1"/>
</dbReference>